<name>K1UDP0_9ZZZZ</name>
<accession>K1UDP0</accession>
<sequence length="189" mass="21083">AIKSKYAETTVSTALALQWEPLYILSDPTKLLSTDLTEADYVKGADGKPIAQTADYSYNGYWVGDDNSVVIERAAGTTVFRMTNWGEGTYNVIFTINPDKKVTIEGKEYNVVTVSPQQVADNANYGAVYVSDLPSYQNGLTYEDFPCYWDGERGFHFEFHYYCGQGSFNNPNEHIAETMTLHDGSASME</sequence>
<dbReference type="AlphaFoldDB" id="K1UDP0"/>
<organism evidence="1">
    <name type="scientific">human gut metagenome</name>
    <dbReference type="NCBI Taxonomy" id="408170"/>
    <lineage>
        <taxon>unclassified sequences</taxon>
        <taxon>metagenomes</taxon>
        <taxon>organismal metagenomes</taxon>
    </lineage>
</organism>
<comment type="caution">
    <text evidence="1">The sequence shown here is derived from an EMBL/GenBank/DDBJ whole genome shotgun (WGS) entry which is preliminary data.</text>
</comment>
<evidence type="ECO:0000313" key="1">
    <source>
        <dbReference type="EMBL" id="EKC78064.1"/>
    </source>
</evidence>
<reference evidence="1" key="1">
    <citation type="journal article" date="2013" name="Environ. Microbiol.">
        <title>Microbiota from the distal guts of lean and obese adolescents exhibit partial functional redundancy besides clear differences in community structure.</title>
        <authorList>
            <person name="Ferrer M."/>
            <person name="Ruiz A."/>
            <person name="Lanza F."/>
            <person name="Haange S.B."/>
            <person name="Oberbach A."/>
            <person name="Till H."/>
            <person name="Bargiela R."/>
            <person name="Campoy C."/>
            <person name="Segura M.T."/>
            <person name="Richter M."/>
            <person name="von Bergen M."/>
            <person name="Seifert J."/>
            <person name="Suarez A."/>
        </authorList>
    </citation>
    <scope>NUCLEOTIDE SEQUENCE</scope>
</reference>
<feature type="non-terminal residue" evidence="1">
    <location>
        <position position="1"/>
    </location>
</feature>
<protein>
    <submittedName>
        <fullName evidence="1">Uncharacterized protein</fullName>
    </submittedName>
</protein>
<gene>
    <name evidence="1" type="ORF">LEA_03845</name>
</gene>
<proteinExistence type="predicted"/>
<dbReference type="EMBL" id="AJWY01002549">
    <property type="protein sequence ID" value="EKC78064.1"/>
    <property type="molecule type" value="Genomic_DNA"/>
</dbReference>